<dbReference type="InterPro" id="IPR036188">
    <property type="entry name" value="FAD/NAD-bd_sf"/>
</dbReference>
<dbReference type="SUPFAM" id="SSF51905">
    <property type="entry name" value="FAD/NAD(P)-binding domain"/>
    <property type="match status" value="1"/>
</dbReference>
<gene>
    <name evidence="4" type="ORF">V6N12_030035</name>
</gene>
<dbReference type="SUPFAM" id="SSF53784">
    <property type="entry name" value="Phosphofructokinase"/>
    <property type="match status" value="1"/>
</dbReference>
<evidence type="ECO:0000313" key="5">
    <source>
        <dbReference type="Proteomes" id="UP001472677"/>
    </source>
</evidence>
<dbReference type="Proteomes" id="UP001472677">
    <property type="component" value="Unassembled WGS sequence"/>
</dbReference>
<reference evidence="4 5" key="1">
    <citation type="journal article" date="2024" name="G3 (Bethesda)">
        <title>Genome assembly of Hibiscus sabdariffa L. provides insights into metabolisms of medicinal natural products.</title>
        <authorList>
            <person name="Kim T."/>
        </authorList>
    </citation>
    <scope>NUCLEOTIDE SEQUENCE [LARGE SCALE GENOMIC DNA]</scope>
    <source>
        <strain evidence="4">TK-2024</strain>
        <tissue evidence="4">Old leaves</tissue>
    </source>
</reference>
<comment type="caution">
    <text evidence="4">The sequence shown here is derived from an EMBL/GenBank/DDBJ whole genome shotgun (WGS) entry which is preliminary data.</text>
</comment>
<protein>
    <recommendedName>
        <fullName evidence="6">FAD/NAD(P)-binding domain-containing protein</fullName>
    </recommendedName>
</protein>
<keyword evidence="2" id="KW-0274">FAD</keyword>
<dbReference type="EMBL" id="JBBPBM010000050">
    <property type="protein sequence ID" value="KAK8519668.1"/>
    <property type="molecule type" value="Genomic_DNA"/>
</dbReference>
<evidence type="ECO:0000256" key="2">
    <source>
        <dbReference type="ARBA" id="ARBA00022827"/>
    </source>
</evidence>
<organism evidence="4 5">
    <name type="scientific">Hibiscus sabdariffa</name>
    <name type="common">roselle</name>
    <dbReference type="NCBI Taxonomy" id="183260"/>
    <lineage>
        <taxon>Eukaryota</taxon>
        <taxon>Viridiplantae</taxon>
        <taxon>Streptophyta</taxon>
        <taxon>Embryophyta</taxon>
        <taxon>Tracheophyta</taxon>
        <taxon>Spermatophyta</taxon>
        <taxon>Magnoliopsida</taxon>
        <taxon>eudicotyledons</taxon>
        <taxon>Gunneridae</taxon>
        <taxon>Pentapetalae</taxon>
        <taxon>rosids</taxon>
        <taxon>malvids</taxon>
        <taxon>Malvales</taxon>
        <taxon>Malvaceae</taxon>
        <taxon>Malvoideae</taxon>
        <taxon>Hibiscus</taxon>
    </lineage>
</organism>
<keyword evidence="5" id="KW-1185">Reference proteome</keyword>
<keyword evidence="3" id="KW-0560">Oxidoreductase</keyword>
<dbReference type="Gene3D" id="3.40.50.460">
    <property type="entry name" value="Phosphofructokinase domain"/>
    <property type="match status" value="1"/>
</dbReference>
<name>A0ABR2CJ53_9ROSI</name>
<evidence type="ECO:0000256" key="1">
    <source>
        <dbReference type="ARBA" id="ARBA00022630"/>
    </source>
</evidence>
<dbReference type="Gene3D" id="1.10.10.480">
    <property type="entry name" value="Phosphofructokinase, domain 3"/>
    <property type="match status" value="1"/>
</dbReference>
<proteinExistence type="predicted"/>
<keyword evidence="1" id="KW-0285">Flavoprotein</keyword>
<evidence type="ECO:0000313" key="4">
    <source>
        <dbReference type="EMBL" id="KAK8519668.1"/>
    </source>
</evidence>
<evidence type="ECO:0000256" key="3">
    <source>
        <dbReference type="ARBA" id="ARBA00023002"/>
    </source>
</evidence>
<accession>A0ABR2CJ53</accession>
<sequence length="376" mass="42597">MTTIIETYEANTRTMKQISEMLQEILRQVKLLSTHLGIIDEVEISGDREIGAKQDEPEIECNANSVFKIECNANSVKSFILRRIDAGVVVWPLGYATREFAKQGVQPSDLTIIFKEAVASYEHPSRSKAYLFPKGATRLHVFHVSVGSDEEKLFPEWYKEKGILLILSIEIVKVDVPIKTLVSAALETFKYQILIFATGSTFLVKENKAKKNVKVAIVGEGYIGLELSAASHITLEYVLQTCPNITIIGEEVIAELNEIRAHDSIDEDGQWKKKLIDQSLKPFEFLPQAIQEQLLLERDPQENVQAVKIEIEKVLNQMVETILEKGSNKVLIKPTLKDNYTSLVMKEYVVCQLTLMPHTAMLWAMMKEQFLQQSII</sequence>
<dbReference type="Gene3D" id="3.50.50.60">
    <property type="entry name" value="FAD/NAD(P)-binding domain"/>
    <property type="match status" value="1"/>
</dbReference>
<evidence type="ECO:0008006" key="6">
    <source>
        <dbReference type="Google" id="ProtNLM"/>
    </source>
</evidence>
<dbReference type="PANTHER" id="PTHR43557">
    <property type="entry name" value="APOPTOSIS-INDUCING FACTOR 1"/>
    <property type="match status" value="1"/>
</dbReference>
<dbReference type="InterPro" id="IPR035966">
    <property type="entry name" value="PKF_sf"/>
</dbReference>
<dbReference type="PANTHER" id="PTHR43557:SF5">
    <property type="entry name" value="MONODEHYDROASCORBATE REDUCTASE 1, PEROXISOMAL"/>
    <property type="match status" value="1"/>
</dbReference>
<dbReference type="InterPro" id="IPR050446">
    <property type="entry name" value="FAD-oxidoreductase/Apoptosis"/>
</dbReference>